<dbReference type="RefSeq" id="WP_101009078.1">
    <property type="nucleotide sequence ID" value="NZ_FRFC01000003.1"/>
</dbReference>
<keyword evidence="1" id="KW-1133">Transmembrane helix</keyword>
<organism evidence="2 3">
    <name type="scientific">Nitrosotalea sinensis</name>
    <dbReference type="NCBI Taxonomy" id="1499975"/>
    <lineage>
        <taxon>Archaea</taxon>
        <taxon>Nitrososphaerota</taxon>
        <taxon>Nitrososphaeria</taxon>
        <taxon>Nitrosotaleales</taxon>
        <taxon>Nitrosotaleaceae</taxon>
        <taxon>Nitrosotalea</taxon>
    </lineage>
</organism>
<protein>
    <submittedName>
        <fullName evidence="2">Uncharacterized protein</fullName>
    </submittedName>
</protein>
<evidence type="ECO:0000313" key="3">
    <source>
        <dbReference type="Proteomes" id="UP000232412"/>
    </source>
</evidence>
<keyword evidence="1" id="KW-0812">Transmembrane</keyword>
<name>A0A2H1EFJ3_9ARCH</name>
<feature type="transmembrane region" description="Helical" evidence="1">
    <location>
        <begin position="228"/>
        <end position="246"/>
    </location>
</feature>
<evidence type="ECO:0000313" key="2">
    <source>
        <dbReference type="EMBL" id="SHO43319.1"/>
    </source>
</evidence>
<reference evidence="3" key="1">
    <citation type="submission" date="2016-12" db="EMBL/GenBank/DDBJ databases">
        <authorList>
            <person name="Herbold C."/>
        </authorList>
    </citation>
    <scope>NUCLEOTIDE SEQUENCE [LARGE SCALE GENOMIC DNA]</scope>
</reference>
<evidence type="ECO:0000256" key="1">
    <source>
        <dbReference type="SAM" id="Phobius"/>
    </source>
</evidence>
<sequence>MKLLVLLVVCLFGIHSAFATDQIFITKSFDLDKVIFDGKWSFYTEWKKSSWNPLTYDNGTTIIDLRTAHQGNFIYVFVDDVKTTQWSSGKDKATICFDTNDTKNTVANASDYCFQTILSGTEPITLQGDSTSPSNFKTISNPDGFIGVASISDVNDRYTDVPHPGYEFRIPTDTIGRSADYGFYVSVYHSQSNKTYSWPQDISTSASEIPSPSKWGELISPDKSLPEFPVPAITLLGSIIVVIYFSRNVIFKRFA</sequence>
<gene>
    <name evidence="2" type="ORF">NSIN_20009</name>
</gene>
<accession>A0A2H1EFJ3</accession>
<keyword evidence="3" id="KW-1185">Reference proteome</keyword>
<keyword evidence="1" id="KW-0472">Membrane</keyword>
<dbReference type="EMBL" id="FRFC01000003">
    <property type="protein sequence ID" value="SHO43319.1"/>
    <property type="molecule type" value="Genomic_DNA"/>
</dbReference>
<dbReference type="Proteomes" id="UP000232412">
    <property type="component" value="Unassembled WGS sequence"/>
</dbReference>
<dbReference type="OrthoDB" id="11811at2157"/>
<dbReference type="AlphaFoldDB" id="A0A2H1EFJ3"/>
<proteinExistence type="predicted"/>